<evidence type="ECO:0000313" key="1">
    <source>
        <dbReference type="EMBL" id="ORY53420.1"/>
    </source>
</evidence>
<sequence>MATAHIFLRSDNTNLHNIPASYRMRNLMNFASFSQELQFLGLITLNETRTH</sequence>
<dbReference type="AlphaFoldDB" id="A0A1Y2D2D9"/>
<keyword evidence="2" id="KW-1185">Reference proteome</keyword>
<proteinExistence type="predicted"/>
<comment type="caution">
    <text evidence="1">The sequence shown here is derived from an EMBL/GenBank/DDBJ whole genome shotgun (WGS) entry which is preliminary data.</text>
</comment>
<dbReference type="EMBL" id="MCGO01000001">
    <property type="protein sequence ID" value="ORY53420.1"/>
    <property type="molecule type" value="Genomic_DNA"/>
</dbReference>
<name>A0A1Y2D2D9_9FUNG</name>
<protein>
    <submittedName>
        <fullName evidence="1">Uncharacterized protein</fullName>
    </submittedName>
</protein>
<organism evidence="1 2">
    <name type="scientific">Rhizoclosmatium globosum</name>
    <dbReference type="NCBI Taxonomy" id="329046"/>
    <lineage>
        <taxon>Eukaryota</taxon>
        <taxon>Fungi</taxon>
        <taxon>Fungi incertae sedis</taxon>
        <taxon>Chytridiomycota</taxon>
        <taxon>Chytridiomycota incertae sedis</taxon>
        <taxon>Chytridiomycetes</taxon>
        <taxon>Chytridiales</taxon>
        <taxon>Chytriomycetaceae</taxon>
        <taxon>Rhizoclosmatium</taxon>
    </lineage>
</organism>
<gene>
    <name evidence="1" type="ORF">BCR33DRAFT_710856</name>
</gene>
<dbReference type="Proteomes" id="UP000193642">
    <property type="component" value="Unassembled WGS sequence"/>
</dbReference>
<reference evidence="1 2" key="1">
    <citation type="submission" date="2016-07" db="EMBL/GenBank/DDBJ databases">
        <title>Pervasive Adenine N6-methylation of Active Genes in Fungi.</title>
        <authorList>
            <consortium name="DOE Joint Genome Institute"/>
            <person name="Mondo S.J."/>
            <person name="Dannebaum R.O."/>
            <person name="Kuo R.C."/>
            <person name="Labutti K."/>
            <person name="Haridas S."/>
            <person name="Kuo A."/>
            <person name="Salamov A."/>
            <person name="Ahrendt S.R."/>
            <person name="Lipzen A."/>
            <person name="Sullivan W."/>
            <person name="Andreopoulos W.B."/>
            <person name="Clum A."/>
            <person name="Lindquist E."/>
            <person name="Daum C."/>
            <person name="Ramamoorthy G.K."/>
            <person name="Gryganskyi A."/>
            <person name="Culley D."/>
            <person name="Magnuson J.K."/>
            <person name="James T.Y."/>
            <person name="O'Malley M.A."/>
            <person name="Stajich J.E."/>
            <person name="Spatafora J.W."/>
            <person name="Visel A."/>
            <person name="Grigoriev I.V."/>
        </authorList>
    </citation>
    <scope>NUCLEOTIDE SEQUENCE [LARGE SCALE GENOMIC DNA]</scope>
    <source>
        <strain evidence="1 2">JEL800</strain>
    </source>
</reference>
<accession>A0A1Y2D2D9</accession>
<evidence type="ECO:0000313" key="2">
    <source>
        <dbReference type="Proteomes" id="UP000193642"/>
    </source>
</evidence>